<evidence type="ECO:0008006" key="5">
    <source>
        <dbReference type="Google" id="ProtNLM"/>
    </source>
</evidence>
<comment type="caution">
    <text evidence="3">The sequence shown here is derived from an EMBL/GenBank/DDBJ whole genome shotgun (WGS) entry which is preliminary data.</text>
</comment>
<proteinExistence type="predicted"/>
<feature type="transmembrane region" description="Helical" evidence="2">
    <location>
        <begin position="71"/>
        <end position="91"/>
    </location>
</feature>
<evidence type="ECO:0000256" key="1">
    <source>
        <dbReference type="SAM" id="MobiDB-lite"/>
    </source>
</evidence>
<keyword evidence="2" id="KW-0812">Transmembrane</keyword>
<feature type="transmembrane region" description="Helical" evidence="2">
    <location>
        <begin position="12"/>
        <end position="29"/>
    </location>
</feature>
<reference evidence="3 4" key="1">
    <citation type="journal article" date="2024" name="IMA Fungus">
        <title>IMA Genome - F19 : A genome assembly and annotation guide to empower mycologists, including annotated draft genome sequences of Ceratocystis pirilliformis, Diaporthe australafricana, Fusarium ophioides, Paecilomyces lecythidis, and Sporothrix stenoceras.</title>
        <authorList>
            <person name="Aylward J."/>
            <person name="Wilson A.M."/>
            <person name="Visagie C.M."/>
            <person name="Spraker J."/>
            <person name="Barnes I."/>
            <person name="Buitendag C."/>
            <person name="Ceriani C."/>
            <person name="Del Mar Angel L."/>
            <person name="du Plessis D."/>
            <person name="Fuchs T."/>
            <person name="Gasser K."/>
            <person name="Kramer D."/>
            <person name="Li W."/>
            <person name="Munsamy K."/>
            <person name="Piso A."/>
            <person name="Price J.L."/>
            <person name="Sonnekus B."/>
            <person name="Thomas C."/>
            <person name="van der Nest A."/>
            <person name="van Dijk A."/>
            <person name="van Heerden A."/>
            <person name="van Vuuren N."/>
            <person name="Yilmaz N."/>
            <person name="Duong T.A."/>
            <person name="van der Merwe N.A."/>
            <person name="Wingfield M.J."/>
            <person name="Wingfield B.D."/>
        </authorList>
    </citation>
    <scope>NUCLEOTIDE SEQUENCE [LARGE SCALE GENOMIC DNA]</scope>
    <source>
        <strain evidence="3 4">CMW 12675</strain>
    </source>
</reference>
<keyword evidence="4" id="KW-1185">Reference proteome</keyword>
<name>A0ABR3ZJQ4_9PEZI</name>
<accession>A0ABR3ZJQ4</accession>
<feature type="region of interest" description="Disordered" evidence="1">
    <location>
        <begin position="175"/>
        <end position="220"/>
    </location>
</feature>
<keyword evidence="2" id="KW-1133">Transmembrane helix</keyword>
<evidence type="ECO:0000313" key="4">
    <source>
        <dbReference type="Proteomes" id="UP001583280"/>
    </source>
</evidence>
<evidence type="ECO:0000256" key="2">
    <source>
        <dbReference type="SAM" id="Phobius"/>
    </source>
</evidence>
<keyword evidence="2" id="KW-0472">Membrane</keyword>
<feature type="transmembrane region" description="Helical" evidence="2">
    <location>
        <begin position="140"/>
        <end position="160"/>
    </location>
</feature>
<gene>
    <name evidence="3" type="ORF">Cpir12675_000888</name>
</gene>
<organism evidence="3 4">
    <name type="scientific">Ceratocystis pirilliformis</name>
    <dbReference type="NCBI Taxonomy" id="259994"/>
    <lineage>
        <taxon>Eukaryota</taxon>
        <taxon>Fungi</taxon>
        <taxon>Dikarya</taxon>
        <taxon>Ascomycota</taxon>
        <taxon>Pezizomycotina</taxon>
        <taxon>Sordariomycetes</taxon>
        <taxon>Hypocreomycetidae</taxon>
        <taxon>Microascales</taxon>
        <taxon>Ceratocystidaceae</taxon>
        <taxon>Ceratocystis</taxon>
    </lineage>
</organism>
<dbReference type="Proteomes" id="UP001583280">
    <property type="component" value="Unassembled WGS sequence"/>
</dbReference>
<dbReference type="EMBL" id="JAWDJO010000012">
    <property type="protein sequence ID" value="KAL1900422.1"/>
    <property type="molecule type" value="Genomic_DNA"/>
</dbReference>
<protein>
    <recommendedName>
        <fullName evidence="5">MARVEL domain-containing protein</fullName>
    </recommendedName>
</protein>
<sequence>MFFAITFTFWRLCQIITLICNVGMMAWFVDIFNSQNMLTPNFILVMFIVSVIALAWTIFTLFSYRRSSANGLMIAWTDILFMGAFIAAVYYQRHIGPIKCSSVSSSSGWRSHFAALYQVRGVHSLNPDSAKPCAMIKTSFAFGIMNVIFFFITAVAAWIHGDSVHDSHFRGNVTHVHRSSVSHSRPHSHSQRSHSRDSRRRSSSRHGDHRRSHSQSRVHM</sequence>
<evidence type="ECO:0000313" key="3">
    <source>
        <dbReference type="EMBL" id="KAL1900422.1"/>
    </source>
</evidence>
<feature type="transmembrane region" description="Helical" evidence="2">
    <location>
        <begin position="41"/>
        <end position="64"/>
    </location>
</feature>